<evidence type="ECO:0000256" key="2">
    <source>
        <dbReference type="ARBA" id="ARBA00005695"/>
    </source>
</evidence>
<dbReference type="PANTHER" id="PTHR30290">
    <property type="entry name" value="PERIPLASMIC BINDING COMPONENT OF ABC TRANSPORTER"/>
    <property type="match status" value="1"/>
</dbReference>
<dbReference type="PIRSF" id="PIRSF002741">
    <property type="entry name" value="MppA"/>
    <property type="match status" value="1"/>
</dbReference>
<evidence type="ECO:0000313" key="7">
    <source>
        <dbReference type="Proteomes" id="UP000254925"/>
    </source>
</evidence>
<accession>A0A370HKX5</accession>
<dbReference type="InterPro" id="IPR023765">
    <property type="entry name" value="SBP_5_CS"/>
</dbReference>
<evidence type="ECO:0000256" key="1">
    <source>
        <dbReference type="ARBA" id="ARBA00004418"/>
    </source>
</evidence>
<protein>
    <submittedName>
        <fullName evidence="6">Peptide/nickel transport system substrate-binding protein</fullName>
    </submittedName>
</protein>
<dbReference type="Gene3D" id="3.40.190.10">
    <property type="entry name" value="Periplasmic binding protein-like II"/>
    <property type="match status" value="1"/>
</dbReference>
<keyword evidence="3 4" id="KW-0732">Signal</keyword>
<dbReference type="InterPro" id="IPR030678">
    <property type="entry name" value="Peptide/Ni-bd"/>
</dbReference>
<dbReference type="GO" id="GO:0030288">
    <property type="term" value="C:outer membrane-bounded periplasmic space"/>
    <property type="evidence" value="ECO:0007669"/>
    <property type="project" value="UniProtKB-ARBA"/>
</dbReference>
<keyword evidence="7" id="KW-1185">Reference proteome</keyword>
<dbReference type="Pfam" id="PF00496">
    <property type="entry name" value="SBP_bac_5"/>
    <property type="match status" value="1"/>
</dbReference>
<organism evidence="6 7">
    <name type="scientific">Microvirga subterranea</name>
    <dbReference type="NCBI Taxonomy" id="186651"/>
    <lineage>
        <taxon>Bacteria</taxon>
        <taxon>Pseudomonadati</taxon>
        <taxon>Pseudomonadota</taxon>
        <taxon>Alphaproteobacteria</taxon>
        <taxon>Hyphomicrobiales</taxon>
        <taxon>Methylobacteriaceae</taxon>
        <taxon>Microvirga</taxon>
    </lineage>
</organism>
<evidence type="ECO:0000256" key="4">
    <source>
        <dbReference type="SAM" id="SignalP"/>
    </source>
</evidence>
<dbReference type="Proteomes" id="UP000254925">
    <property type="component" value="Unassembled WGS sequence"/>
</dbReference>
<dbReference type="SUPFAM" id="SSF53850">
    <property type="entry name" value="Periplasmic binding protein-like II"/>
    <property type="match status" value="1"/>
</dbReference>
<dbReference type="PROSITE" id="PS01040">
    <property type="entry name" value="SBP_BACTERIAL_5"/>
    <property type="match status" value="1"/>
</dbReference>
<feature type="domain" description="Solute-binding protein family 5" evidence="5">
    <location>
        <begin position="72"/>
        <end position="436"/>
    </location>
</feature>
<comment type="similarity">
    <text evidence="2">Belongs to the bacterial solute-binding protein 5 family.</text>
</comment>
<dbReference type="GO" id="GO:0043190">
    <property type="term" value="C:ATP-binding cassette (ABC) transporter complex"/>
    <property type="evidence" value="ECO:0007669"/>
    <property type="project" value="InterPro"/>
</dbReference>
<comment type="subcellular location">
    <subcellularLocation>
        <location evidence="1">Periplasm</location>
    </subcellularLocation>
</comment>
<reference evidence="6 7" key="1">
    <citation type="submission" date="2018-07" db="EMBL/GenBank/DDBJ databases">
        <title>Genomic Encyclopedia of Type Strains, Phase IV (KMG-IV): sequencing the most valuable type-strain genomes for metagenomic binning, comparative biology and taxonomic classification.</title>
        <authorList>
            <person name="Goeker M."/>
        </authorList>
    </citation>
    <scope>NUCLEOTIDE SEQUENCE [LARGE SCALE GENOMIC DNA]</scope>
    <source>
        <strain evidence="6 7">DSM 14364</strain>
    </source>
</reference>
<sequence length="530" mass="58756">MSKALKSLLIAGAAALTVGSMPASAQQGNALTILRVIDADKYDPIRSTATAAAEIVYMLADTLVSIDFDMKTIKPLLAKSWTISEDGKTYTFKLRDDVKFCDGRPMKAEDVVYSLKRWTDPASKSPVSFRGGPVKDIKATDDYTVVYELKEPYADLMFQLGLSFASIIDKASVEKLGENFGVQGFNATGPYCWVSWTPRQDFVMKKNPHYAWGPEIYKNPKPQVEQIVWRVIPEQNTLMAAMQAKQADATYYMPYIAIDTISRVPGMKVQQQKNYIYDAFMGFKVDKPVVKDEAIRKAVNMATNKDAIAKAVYFGKGAPMQSLLNPSVLDYDAKSASLMPKFDPAAAAKLLDEAGWKPGSDGIREKDGQKATFTVYGLRNAVNPRISEAMQADLRKIGIDMKIQLWDATVGWGKLATQEFDAFYMSYPYVTANEALNLYFRSTQTPTPNRMNWKNEKTDQLLATATTATDDNTRKGANAAVQQQLTDASVWVPLVSEPMWLVTGDRVEGAKPHGVYGAGLYKGLDITLKR</sequence>
<dbReference type="GO" id="GO:0015833">
    <property type="term" value="P:peptide transport"/>
    <property type="evidence" value="ECO:0007669"/>
    <property type="project" value="TreeGrafter"/>
</dbReference>
<dbReference type="RefSeq" id="WP_114771896.1">
    <property type="nucleotide sequence ID" value="NZ_QQBB01000009.1"/>
</dbReference>
<feature type="chain" id="PRO_5017058568" evidence="4">
    <location>
        <begin position="26"/>
        <end position="530"/>
    </location>
</feature>
<feature type="signal peptide" evidence="4">
    <location>
        <begin position="1"/>
        <end position="25"/>
    </location>
</feature>
<proteinExistence type="inferred from homology"/>
<gene>
    <name evidence="6" type="ORF">DES45_10942</name>
</gene>
<evidence type="ECO:0000259" key="5">
    <source>
        <dbReference type="Pfam" id="PF00496"/>
    </source>
</evidence>
<evidence type="ECO:0000313" key="6">
    <source>
        <dbReference type="EMBL" id="RDI56358.1"/>
    </source>
</evidence>
<dbReference type="Gene3D" id="3.10.105.10">
    <property type="entry name" value="Dipeptide-binding Protein, Domain 3"/>
    <property type="match status" value="1"/>
</dbReference>
<dbReference type="EMBL" id="QQBB01000009">
    <property type="protein sequence ID" value="RDI56358.1"/>
    <property type="molecule type" value="Genomic_DNA"/>
</dbReference>
<dbReference type="InterPro" id="IPR000914">
    <property type="entry name" value="SBP_5_dom"/>
</dbReference>
<comment type="caution">
    <text evidence="6">The sequence shown here is derived from an EMBL/GenBank/DDBJ whole genome shotgun (WGS) entry which is preliminary data.</text>
</comment>
<dbReference type="AlphaFoldDB" id="A0A370HKX5"/>
<dbReference type="GO" id="GO:1904680">
    <property type="term" value="F:peptide transmembrane transporter activity"/>
    <property type="evidence" value="ECO:0007669"/>
    <property type="project" value="TreeGrafter"/>
</dbReference>
<name>A0A370HKX5_9HYPH</name>
<dbReference type="PANTHER" id="PTHR30290:SF38">
    <property type="entry name" value="D,D-DIPEPTIDE-BINDING PERIPLASMIC PROTEIN DDPA-RELATED"/>
    <property type="match status" value="1"/>
</dbReference>
<dbReference type="InterPro" id="IPR039424">
    <property type="entry name" value="SBP_5"/>
</dbReference>
<dbReference type="OrthoDB" id="9801912at2"/>
<evidence type="ECO:0000256" key="3">
    <source>
        <dbReference type="ARBA" id="ARBA00022729"/>
    </source>
</evidence>